<organism evidence="1 2">
    <name type="scientific">Trifolium subterraneum</name>
    <name type="common">Subterranean clover</name>
    <dbReference type="NCBI Taxonomy" id="3900"/>
    <lineage>
        <taxon>Eukaryota</taxon>
        <taxon>Viridiplantae</taxon>
        <taxon>Streptophyta</taxon>
        <taxon>Embryophyta</taxon>
        <taxon>Tracheophyta</taxon>
        <taxon>Spermatophyta</taxon>
        <taxon>Magnoliopsida</taxon>
        <taxon>eudicotyledons</taxon>
        <taxon>Gunneridae</taxon>
        <taxon>Pentapetalae</taxon>
        <taxon>rosids</taxon>
        <taxon>fabids</taxon>
        <taxon>Fabales</taxon>
        <taxon>Fabaceae</taxon>
        <taxon>Papilionoideae</taxon>
        <taxon>50 kb inversion clade</taxon>
        <taxon>NPAAA clade</taxon>
        <taxon>Hologalegina</taxon>
        <taxon>IRL clade</taxon>
        <taxon>Trifolieae</taxon>
        <taxon>Trifolium</taxon>
    </lineage>
</organism>
<dbReference type="EMBL" id="DF974100">
    <property type="protein sequence ID" value="GAU45126.1"/>
    <property type="molecule type" value="Genomic_DNA"/>
</dbReference>
<evidence type="ECO:0000313" key="1">
    <source>
        <dbReference type="EMBL" id="GAU45126.1"/>
    </source>
</evidence>
<keyword evidence="2" id="KW-1185">Reference proteome</keyword>
<sequence>MDLISGEWWCSMNIVVVEIGCGGLNVYVDSGDLWCFMEIMSMDDRGEMEGA</sequence>
<protein>
    <submittedName>
        <fullName evidence="1">Uncharacterized protein</fullName>
    </submittedName>
</protein>
<accession>A0A2Z6NNG0</accession>
<reference evidence="2" key="1">
    <citation type="journal article" date="2017" name="Front. Plant Sci.">
        <title>Climate Clever Clovers: New Paradigm to Reduce the Environmental Footprint of Ruminants by Breeding Low Methanogenic Forages Utilizing Haplotype Variation.</title>
        <authorList>
            <person name="Kaur P."/>
            <person name="Appels R."/>
            <person name="Bayer P.E."/>
            <person name="Keeble-Gagnere G."/>
            <person name="Wang J."/>
            <person name="Hirakawa H."/>
            <person name="Shirasawa K."/>
            <person name="Vercoe P."/>
            <person name="Stefanova K."/>
            <person name="Durmic Z."/>
            <person name="Nichols P."/>
            <person name="Revell C."/>
            <person name="Isobe S.N."/>
            <person name="Edwards D."/>
            <person name="Erskine W."/>
        </authorList>
    </citation>
    <scope>NUCLEOTIDE SEQUENCE [LARGE SCALE GENOMIC DNA]</scope>
    <source>
        <strain evidence="2">cv. Daliak</strain>
    </source>
</reference>
<gene>
    <name evidence="1" type="ORF">TSUD_135560</name>
</gene>
<dbReference type="Proteomes" id="UP000242715">
    <property type="component" value="Unassembled WGS sequence"/>
</dbReference>
<proteinExistence type="predicted"/>
<dbReference type="AlphaFoldDB" id="A0A2Z6NNG0"/>
<evidence type="ECO:0000313" key="2">
    <source>
        <dbReference type="Proteomes" id="UP000242715"/>
    </source>
</evidence>
<name>A0A2Z6NNG0_TRISU</name>